<reference evidence="2" key="1">
    <citation type="submission" date="2019-12" db="EMBL/GenBank/DDBJ databases">
        <title>An insight into the sialome of adult female Ixodes ricinus ticks feeding for 6 days.</title>
        <authorList>
            <person name="Perner J."/>
            <person name="Ribeiro J.M.C."/>
        </authorList>
    </citation>
    <scope>NUCLEOTIDE SEQUENCE</scope>
    <source>
        <strain evidence="2">Semi-engorged</strain>
        <tissue evidence="2">Salivary glands</tissue>
    </source>
</reference>
<feature type="chain" id="PRO_5025328415" evidence="1">
    <location>
        <begin position="30"/>
        <end position="161"/>
    </location>
</feature>
<sequence length="161" mass="18058">MRDEHFNKYLFTQARSVLFLSFLVDLSTGTHTHPHSLFCTIWKQTSGKWCTKSSQFCTTEETTCLFVDVCFWILHLQVCHIEVLVDDLRDGLDLCAQLLLNAVQGEAVVVGDQVDGDAQVAEAPGPADPVQVCLRHLGEVEVDHHIHRLDVYAPREQVGAD</sequence>
<dbReference type="AlphaFoldDB" id="A0A6B0UXQ1"/>
<evidence type="ECO:0000256" key="1">
    <source>
        <dbReference type="SAM" id="SignalP"/>
    </source>
</evidence>
<name>A0A6B0UXQ1_IXORI</name>
<proteinExistence type="predicted"/>
<dbReference type="AntiFam" id="ANF00149">
    <property type="entry name" value="Shadow ORF (opposite cshA)"/>
</dbReference>
<evidence type="ECO:0000313" key="2">
    <source>
        <dbReference type="EMBL" id="MXU94334.1"/>
    </source>
</evidence>
<keyword evidence="1" id="KW-0732">Signal</keyword>
<accession>A0A6B0UXQ1</accession>
<organism evidence="2">
    <name type="scientific">Ixodes ricinus</name>
    <name type="common">Common tick</name>
    <name type="synonym">Acarus ricinus</name>
    <dbReference type="NCBI Taxonomy" id="34613"/>
    <lineage>
        <taxon>Eukaryota</taxon>
        <taxon>Metazoa</taxon>
        <taxon>Ecdysozoa</taxon>
        <taxon>Arthropoda</taxon>
        <taxon>Chelicerata</taxon>
        <taxon>Arachnida</taxon>
        <taxon>Acari</taxon>
        <taxon>Parasitiformes</taxon>
        <taxon>Ixodida</taxon>
        <taxon>Ixodoidea</taxon>
        <taxon>Ixodidae</taxon>
        <taxon>Ixodinae</taxon>
        <taxon>Ixodes</taxon>
    </lineage>
</organism>
<dbReference type="EMBL" id="GIFC01012251">
    <property type="protein sequence ID" value="MXU94334.1"/>
    <property type="molecule type" value="Transcribed_RNA"/>
</dbReference>
<protein>
    <submittedName>
        <fullName evidence="2">Putative secreted protein</fullName>
    </submittedName>
</protein>
<feature type="signal peptide" evidence="1">
    <location>
        <begin position="1"/>
        <end position="29"/>
    </location>
</feature>